<reference evidence="3" key="1">
    <citation type="journal article" date="2013" name="Proc. Natl. Acad. Sci. U.S.A.">
        <title>Improving the coverage of the cyanobacterial phylum using diversity-driven genome sequencing.</title>
        <authorList>
            <person name="Shih P.M."/>
            <person name="Wu D."/>
            <person name="Latifi A."/>
            <person name="Axen S.D."/>
            <person name="Fewer D.P."/>
            <person name="Talla E."/>
            <person name="Calteau A."/>
            <person name="Cai F."/>
            <person name="Tandeau de Marsac N."/>
            <person name="Rippka R."/>
            <person name="Herdman M."/>
            <person name="Sivonen K."/>
            <person name="Coursin T."/>
            <person name="Laurent T."/>
            <person name="Goodwin L."/>
            <person name="Nolan M."/>
            <person name="Davenport K.W."/>
            <person name="Han C.S."/>
            <person name="Rubin E.M."/>
            <person name="Eisen J.A."/>
            <person name="Woyke T."/>
            <person name="Gugger M."/>
            <person name="Kerfeld C.A."/>
        </authorList>
    </citation>
    <scope>NUCLEOTIDE SEQUENCE [LARGE SCALE GENOMIC DNA]</scope>
    <source>
        <strain evidence="3">ATCC 27899 / PCC 7122</strain>
    </source>
</reference>
<proteinExistence type="predicted"/>
<feature type="transmembrane region" description="Helical" evidence="1">
    <location>
        <begin position="26"/>
        <end position="49"/>
    </location>
</feature>
<accession>K9ZDN3</accession>
<dbReference type="KEGG" id="acy:Anacy_1796"/>
<dbReference type="Proteomes" id="UP000010474">
    <property type="component" value="Chromosome"/>
</dbReference>
<keyword evidence="3" id="KW-1185">Reference proteome</keyword>
<dbReference type="RefSeq" id="WP_015213934.1">
    <property type="nucleotide sequence ID" value="NC_019771.1"/>
</dbReference>
<name>K9ZDN3_ANACC</name>
<dbReference type="OrthoDB" id="466155at2"/>
<feature type="transmembrane region" description="Helical" evidence="1">
    <location>
        <begin position="61"/>
        <end position="85"/>
    </location>
</feature>
<gene>
    <name evidence="2" type="ordered locus">Anacy_1796</name>
</gene>
<protein>
    <recommendedName>
        <fullName evidence="4">ABC transmembrane type-1 domain-containing protein</fullName>
    </recommendedName>
</protein>
<keyword evidence="1" id="KW-0812">Transmembrane</keyword>
<organism evidence="2 3">
    <name type="scientific">Anabaena cylindrica (strain ATCC 27899 / PCC 7122)</name>
    <dbReference type="NCBI Taxonomy" id="272123"/>
    <lineage>
        <taxon>Bacteria</taxon>
        <taxon>Bacillati</taxon>
        <taxon>Cyanobacteriota</taxon>
        <taxon>Cyanophyceae</taxon>
        <taxon>Nostocales</taxon>
        <taxon>Nostocaceae</taxon>
        <taxon>Anabaena</taxon>
    </lineage>
</organism>
<evidence type="ECO:0000256" key="1">
    <source>
        <dbReference type="SAM" id="Phobius"/>
    </source>
</evidence>
<evidence type="ECO:0000313" key="3">
    <source>
        <dbReference type="Proteomes" id="UP000010474"/>
    </source>
</evidence>
<keyword evidence="1" id="KW-0472">Membrane</keyword>
<keyword evidence="1" id="KW-1133">Transmembrane helix</keyword>
<dbReference type="STRING" id="272123.Anacy_1796"/>
<dbReference type="HOGENOM" id="CLU_2465965_0_0_3"/>
<dbReference type="eggNOG" id="ENOG50331CC">
    <property type="taxonomic scope" value="Bacteria"/>
</dbReference>
<dbReference type="EMBL" id="CP003659">
    <property type="protein sequence ID" value="AFZ57286.1"/>
    <property type="molecule type" value="Genomic_DNA"/>
</dbReference>
<dbReference type="PATRIC" id="fig|272123.3.peg.1957"/>
<evidence type="ECO:0008006" key="4">
    <source>
        <dbReference type="Google" id="ProtNLM"/>
    </source>
</evidence>
<sequence>MTDMINNLPLREFLHSLNTDINLTTAFAWLIIAVFISMIGGAISGMILAGKDLGYKFAATIGSLFAPAGVIPVLILGLLVLHFLANY</sequence>
<evidence type="ECO:0000313" key="2">
    <source>
        <dbReference type="EMBL" id="AFZ57286.1"/>
    </source>
</evidence>
<dbReference type="AlphaFoldDB" id="K9ZDN3"/>